<sequence length="179" mass="19179">MQKAKPASSLIAIVSLLTGAIAQADAGHAKDDVGRPGTLAEVDRTIEVTMGDVYFAPESIDVRDGETIRFVLKNDGTTLHEFNLGKAASHAAHQKEMATMFQNGTLSPTGRNHDMQAMDHTMGGMKMVGMEHSDPNSVLVEPGATQELIWTFSKTTGLQFACNVPGHYQLGMVGPINVQ</sequence>
<feature type="chain" id="PRO_5011741614" evidence="3">
    <location>
        <begin position="25"/>
        <end position="179"/>
    </location>
</feature>
<proteinExistence type="predicted"/>
<organism evidence="5 6">
    <name type="scientific">Pseudomonas indica</name>
    <dbReference type="NCBI Taxonomy" id="137658"/>
    <lineage>
        <taxon>Bacteria</taxon>
        <taxon>Pseudomonadati</taxon>
        <taxon>Pseudomonadota</taxon>
        <taxon>Gammaproteobacteria</taxon>
        <taxon>Pseudomonadales</taxon>
        <taxon>Pseudomonadaceae</taxon>
        <taxon>Pseudomonas</taxon>
    </lineage>
</organism>
<dbReference type="InterPro" id="IPR000923">
    <property type="entry name" value="BlueCu_1"/>
</dbReference>
<evidence type="ECO:0000313" key="6">
    <source>
        <dbReference type="Proteomes" id="UP000198706"/>
    </source>
</evidence>
<dbReference type="STRING" id="137658.SAMN05216186_101471"/>
<evidence type="ECO:0000259" key="4">
    <source>
        <dbReference type="Pfam" id="PF00127"/>
    </source>
</evidence>
<dbReference type="EMBL" id="FNFD01000001">
    <property type="protein sequence ID" value="SDJ45003.1"/>
    <property type="molecule type" value="Genomic_DNA"/>
</dbReference>
<dbReference type="SUPFAM" id="SSF49503">
    <property type="entry name" value="Cupredoxins"/>
    <property type="match status" value="1"/>
</dbReference>
<dbReference type="GO" id="GO:0005507">
    <property type="term" value="F:copper ion binding"/>
    <property type="evidence" value="ECO:0007669"/>
    <property type="project" value="InterPro"/>
</dbReference>
<evidence type="ECO:0000256" key="3">
    <source>
        <dbReference type="SAM" id="SignalP"/>
    </source>
</evidence>
<evidence type="ECO:0000256" key="1">
    <source>
        <dbReference type="ARBA" id="ARBA00022723"/>
    </source>
</evidence>
<name>A0A1G8TU57_9PSED</name>
<dbReference type="Gene3D" id="2.60.40.420">
    <property type="entry name" value="Cupredoxins - blue copper proteins"/>
    <property type="match status" value="1"/>
</dbReference>
<dbReference type="InterPro" id="IPR050845">
    <property type="entry name" value="Cu-binding_ET"/>
</dbReference>
<evidence type="ECO:0000256" key="2">
    <source>
        <dbReference type="ARBA" id="ARBA00023008"/>
    </source>
</evidence>
<dbReference type="PANTHER" id="PTHR38439:SF3">
    <property type="entry name" value="COPPER-RESISTANT CUPROPROTEIN COPI"/>
    <property type="match status" value="1"/>
</dbReference>
<dbReference type="AlphaFoldDB" id="A0A1G8TU57"/>
<evidence type="ECO:0000313" key="5">
    <source>
        <dbReference type="EMBL" id="SDJ45003.1"/>
    </source>
</evidence>
<feature type="signal peptide" evidence="3">
    <location>
        <begin position="1"/>
        <end position="24"/>
    </location>
</feature>
<accession>A0A1G8TU57</accession>
<protein>
    <submittedName>
        <fullName evidence="5">Uncharacterized copper-binding protein, cupredoxin-like subfamily</fullName>
    </submittedName>
</protein>
<keyword evidence="6" id="KW-1185">Reference proteome</keyword>
<dbReference type="Pfam" id="PF00127">
    <property type="entry name" value="Copper-bind"/>
    <property type="match status" value="1"/>
</dbReference>
<dbReference type="InterPro" id="IPR008972">
    <property type="entry name" value="Cupredoxin"/>
</dbReference>
<keyword evidence="3" id="KW-0732">Signal</keyword>
<dbReference type="RefSeq" id="WP_084333456.1">
    <property type="nucleotide sequence ID" value="NZ_FNFD01000001.1"/>
</dbReference>
<keyword evidence="2" id="KW-0186">Copper</keyword>
<keyword evidence="1" id="KW-0479">Metal-binding</keyword>
<reference evidence="5 6" key="1">
    <citation type="submission" date="2016-10" db="EMBL/GenBank/DDBJ databases">
        <authorList>
            <person name="de Groot N.N."/>
        </authorList>
    </citation>
    <scope>NUCLEOTIDE SEQUENCE [LARGE SCALE GENOMIC DNA]</scope>
    <source>
        <strain evidence="5 6">JCM 21544</strain>
    </source>
</reference>
<dbReference type="Proteomes" id="UP000198706">
    <property type="component" value="Unassembled WGS sequence"/>
</dbReference>
<dbReference type="GO" id="GO:0009055">
    <property type="term" value="F:electron transfer activity"/>
    <property type="evidence" value="ECO:0007669"/>
    <property type="project" value="InterPro"/>
</dbReference>
<dbReference type="PANTHER" id="PTHR38439">
    <property type="entry name" value="AURACYANIN-B"/>
    <property type="match status" value="1"/>
</dbReference>
<gene>
    <name evidence="5" type="ORF">SAMN05216186_101471</name>
</gene>
<feature type="domain" description="Blue (type 1) copper" evidence="4">
    <location>
        <begin position="46"/>
        <end position="179"/>
    </location>
</feature>